<comment type="caution">
    <text evidence="1">The sequence shown here is derived from an EMBL/GenBank/DDBJ whole genome shotgun (WGS) entry which is preliminary data.</text>
</comment>
<gene>
    <name evidence="1" type="primary">Necator_chrIV.g15473</name>
    <name evidence="1" type="ORF">RB195_002178</name>
</gene>
<name>A0ABR1DI02_NECAM</name>
<proteinExistence type="predicted"/>
<organism evidence="1 2">
    <name type="scientific">Necator americanus</name>
    <name type="common">Human hookworm</name>
    <dbReference type="NCBI Taxonomy" id="51031"/>
    <lineage>
        <taxon>Eukaryota</taxon>
        <taxon>Metazoa</taxon>
        <taxon>Ecdysozoa</taxon>
        <taxon>Nematoda</taxon>
        <taxon>Chromadorea</taxon>
        <taxon>Rhabditida</taxon>
        <taxon>Rhabditina</taxon>
        <taxon>Rhabditomorpha</taxon>
        <taxon>Strongyloidea</taxon>
        <taxon>Ancylostomatidae</taxon>
        <taxon>Bunostominae</taxon>
        <taxon>Necator</taxon>
    </lineage>
</organism>
<accession>A0ABR1DI02</accession>
<dbReference type="Proteomes" id="UP001303046">
    <property type="component" value="Unassembled WGS sequence"/>
</dbReference>
<evidence type="ECO:0000313" key="2">
    <source>
        <dbReference type="Proteomes" id="UP001303046"/>
    </source>
</evidence>
<dbReference type="EMBL" id="JAVFWL010000004">
    <property type="protein sequence ID" value="KAK6750024.1"/>
    <property type="molecule type" value="Genomic_DNA"/>
</dbReference>
<evidence type="ECO:0000313" key="1">
    <source>
        <dbReference type="EMBL" id="KAK6750024.1"/>
    </source>
</evidence>
<protein>
    <submittedName>
        <fullName evidence="1">Uncharacterized protein</fullName>
    </submittedName>
</protein>
<keyword evidence="2" id="KW-1185">Reference proteome</keyword>
<reference evidence="1 2" key="1">
    <citation type="submission" date="2023-08" db="EMBL/GenBank/DDBJ databases">
        <title>A Necator americanus chromosomal reference genome.</title>
        <authorList>
            <person name="Ilik V."/>
            <person name="Petrzelkova K.J."/>
            <person name="Pardy F."/>
            <person name="Fuh T."/>
            <person name="Niatou-Singa F.S."/>
            <person name="Gouil Q."/>
            <person name="Baker L."/>
            <person name="Ritchie M.E."/>
            <person name="Jex A.R."/>
            <person name="Gazzola D."/>
            <person name="Li H."/>
            <person name="Toshio Fujiwara R."/>
            <person name="Zhan B."/>
            <person name="Aroian R.V."/>
            <person name="Pafco B."/>
            <person name="Schwarz E.M."/>
        </authorList>
    </citation>
    <scope>NUCLEOTIDE SEQUENCE [LARGE SCALE GENOMIC DNA]</scope>
    <source>
        <strain evidence="1 2">Aroian</strain>
        <tissue evidence="1">Whole animal</tissue>
    </source>
</reference>
<sequence length="114" mass="12950">MPSKPIIFVPVNKAIGNSMRKTDHLLHLQLSMIAKLLLAGRGRARKMQRRVQLAISTVKDNSWRPSGVVEQARLLLRRYVLRDPCREPRESRKSACRGASAHCVTGHLSDELWI</sequence>